<reference evidence="4 5" key="2">
    <citation type="submission" date="2020-03" db="EMBL/GenBank/DDBJ databases">
        <authorList>
            <person name="Ichikawa N."/>
            <person name="Kimura A."/>
            <person name="Kitahashi Y."/>
            <person name="Uohara A."/>
        </authorList>
    </citation>
    <scope>NUCLEOTIDE SEQUENCE [LARGE SCALE GENOMIC DNA]</scope>
    <source>
        <strain evidence="4 5">NBRC 108638</strain>
    </source>
</reference>
<evidence type="ECO:0000256" key="2">
    <source>
        <dbReference type="ARBA" id="ARBA00023052"/>
    </source>
</evidence>
<proteinExistence type="inferred from homology"/>
<keyword evidence="2" id="KW-0786">Thiamine pyrophosphate</keyword>
<evidence type="ECO:0000313" key="5">
    <source>
        <dbReference type="Proteomes" id="UP000482960"/>
    </source>
</evidence>
<name>A0A6V8L146_9ACTN</name>
<comment type="similarity">
    <text evidence="1">Belongs to the TPP enzyme family.</text>
</comment>
<dbReference type="PANTHER" id="PTHR18968">
    <property type="entry name" value="THIAMINE PYROPHOSPHATE ENZYMES"/>
    <property type="match status" value="1"/>
</dbReference>
<dbReference type="Proteomes" id="UP000482960">
    <property type="component" value="Unassembled WGS sequence"/>
</dbReference>
<dbReference type="GO" id="GO:0050660">
    <property type="term" value="F:flavin adenine dinucleotide binding"/>
    <property type="evidence" value="ECO:0007669"/>
    <property type="project" value="TreeGrafter"/>
</dbReference>
<evidence type="ECO:0000313" key="4">
    <source>
        <dbReference type="EMBL" id="GFJ87817.1"/>
    </source>
</evidence>
<dbReference type="PROSITE" id="PS00187">
    <property type="entry name" value="TPP_ENZYMES"/>
    <property type="match status" value="1"/>
</dbReference>
<dbReference type="GO" id="GO:0003984">
    <property type="term" value="F:acetolactate synthase activity"/>
    <property type="evidence" value="ECO:0007669"/>
    <property type="project" value="TreeGrafter"/>
</dbReference>
<dbReference type="InterPro" id="IPR029061">
    <property type="entry name" value="THDP-binding"/>
</dbReference>
<reference evidence="4 5" key="1">
    <citation type="submission" date="2020-03" db="EMBL/GenBank/DDBJ databases">
        <title>Whole genome shotgun sequence of Phytohabitans rumicis NBRC 108638.</title>
        <authorList>
            <person name="Komaki H."/>
            <person name="Tamura T."/>
        </authorList>
    </citation>
    <scope>NUCLEOTIDE SEQUENCE [LARGE SCALE GENOMIC DNA]</scope>
    <source>
        <strain evidence="4 5">NBRC 108638</strain>
    </source>
</reference>
<comment type="caution">
    <text evidence="4">The sequence shown here is derived from an EMBL/GenBank/DDBJ whole genome shotgun (WGS) entry which is preliminary data.</text>
</comment>
<dbReference type="GO" id="GO:0000287">
    <property type="term" value="F:magnesium ion binding"/>
    <property type="evidence" value="ECO:0007669"/>
    <property type="project" value="InterPro"/>
</dbReference>
<dbReference type="InterPro" id="IPR045229">
    <property type="entry name" value="TPP_enz"/>
</dbReference>
<evidence type="ECO:0000256" key="1">
    <source>
        <dbReference type="ARBA" id="ARBA00007812"/>
    </source>
</evidence>
<dbReference type="Gene3D" id="3.40.50.970">
    <property type="match status" value="1"/>
</dbReference>
<dbReference type="InterPro" id="IPR011766">
    <property type="entry name" value="TPP_enzyme_TPP-bd"/>
</dbReference>
<dbReference type="InterPro" id="IPR000399">
    <property type="entry name" value="TPP-bd_CS"/>
</dbReference>
<sequence length="129" mass="13308">MGFVSAAAGGLGFGLPAAIGLKMGQPARPVIAVLGDGSSLYGIQGLWSAAHYQVGALFIVMANGGYAIMDRLAERSGLGKAPWPSFTEVRVSEVARGLGCPAIRVDTYEKLVEVLGRSYPDSPDAPAPC</sequence>
<keyword evidence="5" id="KW-1185">Reference proteome</keyword>
<organism evidence="4 5">
    <name type="scientific">Phytohabitans rumicis</name>
    <dbReference type="NCBI Taxonomy" id="1076125"/>
    <lineage>
        <taxon>Bacteria</taxon>
        <taxon>Bacillati</taxon>
        <taxon>Actinomycetota</taxon>
        <taxon>Actinomycetes</taxon>
        <taxon>Micromonosporales</taxon>
        <taxon>Micromonosporaceae</taxon>
    </lineage>
</organism>
<dbReference type="AlphaFoldDB" id="A0A6V8L146"/>
<dbReference type="RefSeq" id="WP_218577122.1">
    <property type="nucleotide sequence ID" value="NZ_BLPG01000001.1"/>
</dbReference>
<protein>
    <recommendedName>
        <fullName evidence="3">Thiamine pyrophosphate enzyme TPP-binding domain-containing protein</fullName>
    </recommendedName>
</protein>
<feature type="domain" description="Thiamine pyrophosphate enzyme TPP-binding" evidence="3">
    <location>
        <begin position="5"/>
        <end position="117"/>
    </location>
</feature>
<gene>
    <name evidence="4" type="ORF">Prum_014590</name>
</gene>
<dbReference type="GO" id="GO:0030976">
    <property type="term" value="F:thiamine pyrophosphate binding"/>
    <property type="evidence" value="ECO:0007669"/>
    <property type="project" value="InterPro"/>
</dbReference>
<dbReference type="PANTHER" id="PTHR18968:SF133">
    <property type="entry name" value="BENZOYLFORMATE DECARBOXYLASE"/>
    <property type="match status" value="1"/>
</dbReference>
<dbReference type="SUPFAM" id="SSF52518">
    <property type="entry name" value="Thiamin diphosphate-binding fold (THDP-binding)"/>
    <property type="match status" value="1"/>
</dbReference>
<dbReference type="EMBL" id="BLPG01000001">
    <property type="protein sequence ID" value="GFJ87817.1"/>
    <property type="molecule type" value="Genomic_DNA"/>
</dbReference>
<dbReference type="Pfam" id="PF02775">
    <property type="entry name" value="TPP_enzyme_C"/>
    <property type="match status" value="1"/>
</dbReference>
<evidence type="ECO:0000259" key="3">
    <source>
        <dbReference type="Pfam" id="PF02775"/>
    </source>
</evidence>
<accession>A0A6V8L146</accession>